<protein>
    <submittedName>
        <fullName evidence="6">Uncharacterized protein</fullName>
    </submittedName>
</protein>
<proteinExistence type="inferred from homology"/>
<keyword evidence="4" id="KW-0808">Transferase</keyword>
<evidence type="ECO:0000256" key="5">
    <source>
        <dbReference type="ARBA" id="ARBA00022777"/>
    </source>
</evidence>
<keyword evidence="3" id="KW-0963">Cytoplasm</keyword>
<dbReference type="Proteomes" id="UP001163046">
    <property type="component" value="Unassembled WGS sequence"/>
</dbReference>
<dbReference type="InterPro" id="IPR050249">
    <property type="entry name" value="Pseudomonas-type_ThrB"/>
</dbReference>
<evidence type="ECO:0000256" key="3">
    <source>
        <dbReference type="ARBA" id="ARBA00022490"/>
    </source>
</evidence>
<keyword evidence="5" id="KW-0418">Kinase</keyword>
<dbReference type="GO" id="GO:0005737">
    <property type="term" value="C:cytoplasm"/>
    <property type="evidence" value="ECO:0007669"/>
    <property type="project" value="UniProtKB-SubCell"/>
</dbReference>
<evidence type="ECO:0000256" key="1">
    <source>
        <dbReference type="ARBA" id="ARBA00004496"/>
    </source>
</evidence>
<sequence>MYILNVKDYLSCGRTRTAGYFFAGYHSVNPLSDEEMDLLHVLVASRFCQSLVFGAYRSKYLDPGNEYILETARNGWKNLEAFWKLPKEELLKMWLEISDKTKTYGPN</sequence>
<dbReference type="EMBL" id="MU825637">
    <property type="protein sequence ID" value="KAJ7388106.1"/>
    <property type="molecule type" value="Genomic_DNA"/>
</dbReference>
<dbReference type="SUPFAM" id="SSF56112">
    <property type="entry name" value="Protein kinase-like (PK-like)"/>
    <property type="match status" value="1"/>
</dbReference>
<dbReference type="GO" id="GO:0019202">
    <property type="term" value="F:amino acid kinase activity"/>
    <property type="evidence" value="ECO:0007669"/>
    <property type="project" value="TreeGrafter"/>
</dbReference>
<dbReference type="PANTHER" id="PTHR21064:SF1">
    <property type="entry name" value="HYDROXYLYSINE KINASE"/>
    <property type="match status" value="1"/>
</dbReference>
<evidence type="ECO:0000256" key="2">
    <source>
        <dbReference type="ARBA" id="ARBA00006219"/>
    </source>
</evidence>
<organism evidence="6 7">
    <name type="scientific">Desmophyllum pertusum</name>
    <dbReference type="NCBI Taxonomy" id="174260"/>
    <lineage>
        <taxon>Eukaryota</taxon>
        <taxon>Metazoa</taxon>
        <taxon>Cnidaria</taxon>
        <taxon>Anthozoa</taxon>
        <taxon>Hexacorallia</taxon>
        <taxon>Scleractinia</taxon>
        <taxon>Caryophylliina</taxon>
        <taxon>Caryophylliidae</taxon>
        <taxon>Desmophyllum</taxon>
    </lineage>
</organism>
<evidence type="ECO:0000256" key="4">
    <source>
        <dbReference type="ARBA" id="ARBA00022679"/>
    </source>
</evidence>
<dbReference type="PANTHER" id="PTHR21064">
    <property type="entry name" value="AMINOGLYCOSIDE PHOSPHOTRANSFERASE DOMAIN-CONTAINING PROTEIN-RELATED"/>
    <property type="match status" value="1"/>
</dbReference>
<evidence type="ECO:0000313" key="7">
    <source>
        <dbReference type="Proteomes" id="UP001163046"/>
    </source>
</evidence>
<dbReference type="OrthoDB" id="9973935at2759"/>
<dbReference type="InterPro" id="IPR011009">
    <property type="entry name" value="Kinase-like_dom_sf"/>
</dbReference>
<comment type="similarity">
    <text evidence="2">Belongs to the aminoglycoside phosphotransferase family.</text>
</comment>
<accession>A0A9X0D6B7</accession>
<keyword evidence="7" id="KW-1185">Reference proteome</keyword>
<dbReference type="AlphaFoldDB" id="A0A9X0D6B7"/>
<gene>
    <name evidence="6" type="ORF">OS493_039790</name>
</gene>
<name>A0A9X0D6B7_9CNID</name>
<reference evidence="6" key="1">
    <citation type="submission" date="2023-01" db="EMBL/GenBank/DDBJ databases">
        <title>Genome assembly of the deep-sea coral Lophelia pertusa.</title>
        <authorList>
            <person name="Herrera S."/>
            <person name="Cordes E."/>
        </authorList>
    </citation>
    <scope>NUCLEOTIDE SEQUENCE</scope>
    <source>
        <strain evidence="6">USNM1676648</strain>
        <tissue evidence="6">Polyp</tissue>
    </source>
</reference>
<evidence type="ECO:0000313" key="6">
    <source>
        <dbReference type="EMBL" id="KAJ7388106.1"/>
    </source>
</evidence>
<comment type="subcellular location">
    <subcellularLocation>
        <location evidence="1">Cytoplasm</location>
    </subcellularLocation>
</comment>
<comment type="caution">
    <text evidence="6">The sequence shown here is derived from an EMBL/GenBank/DDBJ whole genome shotgun (WGS) entry which is preliminary data.</text>
</comment>